<dbReference type="AlphaFoldDB" id="A0A8X7PJM6"/>
<organism evidence="3 4">
    <name type="scientific">Brassica carinata</name>
    <name type="common">Ethiopian mustard</name>
    <name type="synonym">Abyssinian cabbage</name>
    <dbReference type="NCBI Taxonomy" id="52824"/>
    <lineage>
        <taxon>Eukaryota</taxon>
        <taxon>Viridiplantae</taxon>
        <taxon>Streptophyta</taxon>
        <taxon>Embryophyta</taxon>
        <taxon>Tracheophyta</taxon>
        <taxon>Spermatophyta</taxon>
        <taxon>Magnoliopsida</taxon>
        <taxon>eudicotyledons</taxon>
        <taxon>Gunneridae</taxon>
        <taxon>Pentapetalae</taxon>
        <taxon>rosids</taxon>
        <taxon>malvids</taxon>
        <taxon>Brassicales</taxon>
        <taxon>Brassicaceae</taxon>
        <taxon>Brassiceae</taxon>
        <taxon>Brassica</taxon>
    </lineage>
</organism>
<name>A0A8X7PJM6_BRACI</name>
<evidence type="ECO:0000259" key="2">
    <source>
        <dbReference type="Pfam" id="PF00190"/>
    </source>
</evidence>
<protein>
    <recommendedName>
        <fullName evidence="2">Cupin type-1 domain-containing protein</fullName>
    </recommendedName>
</protein>
<evidence type="ECO:0000256" key="1">
    <source>
        <dbReference type="ARBA" id="ARBA00022729"/>
    </source>
</evidence>
<comment type="caution">
    <text evidence="3">The sequence shown here is derived from an EMBL/GenBank/DDBJ whole genome shotgun (WGS) entry which is preliminary data.</text>
</comment>
<dbReference type="Gene3D" id="2.60.120.10">
    <property type="entry name" value="Jelly Rolls"/>
    <property type="match status" value="1"/>
</dbReference>
<reference evidence="3 4" key="1">
    <citation type="submission" date="2020-02" db="EMBL/GenBank/DDBJ databases">
        <authorList>
            <person name="Ma Q."/>
            <person name="Huang Y."/>
            <person name="Song X."/>
            <person name="Pei D."/>
        </authorList>
    </citation>
    <scope>NUCLEOTIDE SEQUENCE [LARGE SCALE GENOMIC DNA]</scope>
    <source>
        <strain evidence="3">Sxm20200214</strain>
        <tissue evidence="3">Leaf</tissue>
    </source>
</reference>
<keyword evidence="1" id="KW-0732">Signal</keyword>
<accession>A0A8X7PJM6</accession>
<dbReference type="SUPFAM" id="SSF51182">
    <property type="entry name" value="RmlC-like cupins"/>
    <property type="match status" value="1"/>
</dbReference>
<feature type="domain" description="Cupin type-1" evidence="2">
    <location>
        <begin position="6"/>
        <end position="80"/>
    </location>
</feature>
<dbReference type="OrthoDB" id="1921208at2759"/>
<gene>
    <name evidence="3" type="ORF">Bca52824_082299</name>
</gene>
<dbReference type="EMBL" id="JAAMPC010000016">
    <property type="protein sequence ID" value="KAG2252163.1"/>
    <property type="molecule type" value="Genomic_DNA"/>
</dbReference>
<sequence>MNSVGSNVNVYKIPGFNTLGVSLIRIDFAPGGQCHKPPHTHPRATEILVLLEGTLVVGFLSNKDNNRLYSKGGLNVRQGTSGIRISDEDRNLKGYSSRLYSFVVVKLKLGIFVFTSFNYQRSQANKYLATDRVAHPYHATI</sequence>
<dbReference type="InterPro" id="IPR006045">
    <property type="entry name" value="Cupin_1"/>
</dbReference>
<evidence type="ECO:0000313" key="4">
    <source>
        <dbReference type="Proteomes" id="UP000886595"/>
    </source>
</evidence>
<keyword evidence="4" id="KW-1185">Reference proteome</keyword>
<dbReference type="InterPro" id="IPR014710">
    <property type="entry name" value="RmlC-like_jellyroll"/>
</dbReference>
<dbReference type="Pfam" id="PF00190">
    <property type="entry name" value="Cupin_1"/>
    <property type="match status" value="1"/>
</dbReference>
<dbReference type="Proteomes" id="UP000886595">
    <property type="component" value="Unassembled WGS sequence"/>
</dbReference>
<dbReference type="InterPro" id="IPR011051">
    <property type="entry name" value="RmlC_Cupin_sf"/>
</dbReference>
<evidence type="ECO:0000313" key="3">
    <source>
        <dbReference type="EMBL" id="KAG2252163.1"/>
    </source>
</evidence>
<proteinExistence type="predicted"/>
<dbReference type="PANTHER" id="PTHR31238">
    <property type="entry name" value="GERMIN-LIKE PROTEIN SUBFAMILY 3 MEMBER 3"/>
    <property type="match status" value="1"/>
</dbReference>